<dbReference type="AlphaFoldDB" id="A0A7W4UDW0"/>
<dbReference type="SUPFAM" id="SSF51905">
    <property type="entry name" value="FAD/NAD(P)-binding domain"/>
    <property type="match status" value="2"/>
</dbReference>
<dbReference type="InterPro" id="IPR050982">
    <property type="entry name" value="Auxin_biosynth/cation_transpt"/>
</dbReference>
<dbReference type="PANTHER" id="PTHR43539">
    <property type="entry name" value="FLAVIN-BINDING MONOOXYGENASE-LIKE PROTEIN (AFU_ORTHOLOGUE AFUA_4G09220)"/>
    <property type="match status" value="1"/>
</dbReference>
<dbReference type="PRINTS" id="PR00411">
    <property type="entry name" value="PNDRDTASEI"/>
</dbReference>
<accession>A0A7W4UDW0</accession>
<dbReference type="Gene3D" id="3.50.50.60">
    <property type="entry name" value="FAD/NAD(P)-binding domain"/>
    <property type="match status" value="1"/>
</dbReference>
<name>A0A7W4UDW0_9CELL</name>
<dbReference type="PRINTS" id="PR00368">
    <property type="entry name" value="FADPNR"/>
</dbReference>
<dbReference type="Pfam" id="PF13738">
    <property type="entry name" value="Pyr_redox_3"/>
    <property type="match status" value="1"/>
</dbReference>
<reference evidence="3 4" key="2">
    <citation type="submission" date="2020-08" db="EMBL/GenBank/DDBJ databases">
        <authorList>
            <person name="Partida-Martinez L."/>
            <person name="Huntemann M."/>
            <person name="Clum A."/>
            <person name="Wang J."/>
            <person name="Palaniappan K."/>
            <person name="Ritter S."/>
            <person name="Chen I.-M."/>
            <person name="Stamatis D."/>
            <person name="Reddy T."/>
            <person name="O'Malley R."/>
            <person name="Daum C."/>
            <person name="Shapiro N."/>
            <person name="Ivanova N."/>
            <person name="Kyrpides N."/>
            <person name="Woyke T."/>
        </authorList>
    </citation>
    <scope>NUCLEOTIDE SEQUENCE [LARGE SCALE GENOMIC DNA]</scope>
    <source>
        <strain evidence="3 4">RAS26</strain>
    </source>
</reference>
<evidence type="ECO:0000313" key="3">
    <source>
        <dbReference type="EMBL" id="MBB2922364.1"/>
    </source>
</evidence>
<dbReference type="Proteomes" id="UP000518206">
    <property type="component" value="Unassembled WGS sequence"/>
</dbReference>
<dbReference type="GO" id="GO:0004497">
    <property type="term" value="F:monooxygenase activity"/>
    <property type="evidence" value="ECO:0007669"/>
    <property type="project" value="TreeGrafter"/>
</dbReference>
<organism evidence="3 4">
    <name type="scientific">Cellulomonas cellasea</name>
    <dbReference type="NCBI Taxonomy" id="43670"/>
    <lineage>
        <taxon>Bacteria</taxon>
        <taxon>Bacillati</taxon>
        <taxon>Actinomycetota</taxon>
        <taxon>Actinomycetes</taxon>
        <taxon>Micrococcales</taxon>
        <taxon>Cellulomonadaceae</taxon>
        <taxon>Cellulomonas</taxon>
    </lineage>
</organism>
<reference evidence="3 4" key="1">
    <citation type="submission" date="2020-08" db="EMBL/GenBank/DDBJ databases">
        <title>The Agave Microbiome: Exploring the role of microbial communities in plant adaptations to desert environments.</title>
        <authorList>
            <person name="Partida-Martinez L.P."/>
        </authorList>
    </citation>
    <scope>NUCLEOTIDE SEQUENCE [LARGE SCALE GENOMIC DNA]</scope>
    <source>
        <strain evidence="3 4">RAS26</strain>
    </source>
</reference>
<gene>
    <name evidence="3" type="ORF">FHR80_001276</name>
</gene>
<feature type="region of interest" description="Disordered" evidence="2">
    <location>
        <begin position="1"/>
        <end position="41"/>
    </location>
</feature>
<dbReference type="GO" id="GO:0050660">
    <property type="term" value="F:flavin adenine dinucleotide binding"/>
    <property type="evidence" value="ECO:0007669"/>
    <property type="project" value="TreeGrafter"/>
</dbReference>
<dbReference type="RefSeq" id="WP_183295324.1">
    <property type="nucleotide sequence ID" value="NZ_JACHVX010000002.1"/>
</dbReference>
<evidence type="ECO:0000313" key="4">
    <source>
        <dbReference type="Proteomes" id="UP000518206"/>
    </source>
</evidence>
<evidence type="ECO:0000256" key="1">
    <source>
        <dbReference type="ARBA" id="ARBA00023002"/>
    </source>
</evidence>
<comment type="caution">
    <text evidence="3">The sequence shown here is derived from an EMBL/GenBank/DDBJ whole genome shotgun (WGS) entry which is preliminary data.</text>
</comment>
<protein>
    <submittedName>
        <fullName evidence="3">Cation diffusion facilitator CzcD-associated flavoprotein CzcO</fullName>
    </submittedName>
</protein>
<proteinExistence type="predicted"/>
<sequence length="434" mass="45397">MARRARGSGVSGATTGDPTGPAVGEAGTDAGPTPRPLPPDVDVVVIGAGQAGLSAAFHLRRVGFVPHGGAGGSRSAGRGTFVVLDADAAPGGAWQHRAAGLTMAHVHGVHELPGSVLPDADPDALARDVISTYFAAYEAEHALHVRRPVHVRAVRDVGGPDRLLAVETVESSGVAVRTDAGVDDGPRRRIDPGPRARTWRTRAVVNATGTWNKPFWPAYPGRSTFRGRQLHSRDVHDVADLAGERVIVVGGGTSAVQLLLALADVAARTTWVTRREPRWIDDAALTPELGREAVARVAERTAAGLPPESVVSVTGLPLTDAYRAGIASGVLARRPMFARLVPRGARWEVGSVPDDVPVYVRADTIVWATGFRSALDHLAPLRLRGPGGGIVMDGTQVAADPRLQLVGYGPSASTIGANRAGREAVRNLRRALGL</sequence>
<dbReference type="InterPro" id="IPR036188">
    <property type="entry name" value="FAD/NAD-bd_sf"/>
</dbReference>
<dbReference type="EMBL" id="JACHVX010000002">
    <property type="protein sequence ID" value="MBB2922364.1"/>
    <property type="molecule type" value="Genomic_DNA"/>
</dbReference>
<dbReference type="PANTHER" id="PTHR43539:SF78">
    <property type="entry name" value="FLAVIN-CONTAINING MONOOXYGENASE"/>
    <property type="match status" value="1"/>
</dbReference>
<keyword evidence="1" id="KW-0560">Oxidoreductase</keyword>
<evidence type="ECO:0000256" key="2">
    <source>
        <dbReference type="SAM" id="MobiDB-lite"/>
    </source>
</evidence>